<dbReference type="AlphaFoldDB" id="A0AAW0F366"/>
<evidence type="ECO:0000313" key="5">
    <source>
        <dbReference type="Proteomes" id="UP001430356"/>
    </source>
</evidence>
<dbReference type="Gene3D" id="3.30.70.330">
    <property type="match status" value="2"/>
</dbReference>
<dbReference type="GO" id="GO:0003723">
    <property type="term" value="F:RNA binding"/>
    <property type="evidence" value="ECO:0007669"/>
    <property type="project" value="UniProtKB-UniRule"/>
</dbReference>
<evidence type="ECO:0000259" key="3">
    <source>
        <dbReference type="PROSITE" id="PS50102"/>
    </source>
</evidence>
<feature type="region of interest" description="Disordered" evidence="2">
    <location>
        <begin position="1"/>
        <end position="56"/>
    </location>
</feature>
<dbReference type="InterPro" id="IPR000504">
    <property type="entry name" value="RRM_dom"/>
</dbReference>
<keyword evidence="5" id="KW-1185">Reference proteome</keyword>
<protein>
    <submittedName>
        <fullName evidence="4">RNA binding protein</fullName>
    </submittedName>
</protein>
<dbReference type="InterPro" id="IPR035979">
    <property type="entry name" value="RBD_domain_sf"/>
</dbReference>
<evidence type="ECO:0000256" key="1">
    <source>
        <dbReference type="PROSITE-ProRule" id="PRU00176"/>
    </source>
</evidence>
<keyword evidence="1" id="KW-0694">RNA-binding</keyword>
<gene>
    <name evidence="4" type="ORF">NESM_000013400</name>
</gene>
<comment type="caution">
    <text evidence="4">The sequence shown here is derived from an EMBL/GenBank/DDBJ whole genome shotgun (WGS) entry which is preliminary data.</text>
</comment>
<reference evidence="4 5" key="1">
    <citation type="journal article" date="2021" name="MBio">
        <title>A New Model Trypanosomatid, Novymonas esmeraldas: Genomic Perception of Its 'Candidatus Pandoraea novymonadis' Endosymbiont.</title>
        <authorList>
            <person name="Zakharova A."/>
            <person name="Saura A."/>
            <person name="Butenko A."/>
            <person name="Podesvova L."/>
            <person name="Warmusova S."/>
            <person name="Kostygov A.Y."/>
            <person name="Nenarokova A."/>
            <person name="Lukes J."/>
            <person name="Opperdoes F.R."/>
            <person name="Yurchenko V."/>
        </authorList>
    </citation>
    <scope>NUCLEOTIDE SEQUENCE [LARGE SCALE GENOMIC DNA]</scope>
    <source>
        <strain evidence="4 5">E262AT.01</strain>
    </source>
</reference>
<feature type="domain" description="RRM" evidence="3">
    <location>
        <begin position="139"/>
        <end position="210"/>
    </location>
</feature>
<feature type="domain" description="RRM" evidence="3">
    <location>
        <begin position="58"/>
        <end position="128"/>
    </location>
</feature>
<evidence type="ECO:0000256" key="2">
    <source>
        <dbReference type="SAM" id="MobiDB-lite"/>
    </source>
</evidence>
<dbReference type="EMBL" id="JAECZO010000001">
    <property type="protein sequence ID" value="KAK7199679.1"/>
    <property type="molecule type" value="Genomic_DNA"/>
</dbReference>
<name>A0AAW0F366_9TRYP</name>
<dbReference type="PROSITE" id="PS50102">
    <property type="entry name" value="RRM"/>
    <property type="match status" value="2"/>
</dbReference>
<proteinExistence type="predicted"/>
<feature type="compositionally biased region" description="Low complexity" evidence="2">
    <location>
        <begin position="1"/>
        <end position="54"/>
    </location>
</feature>
<organism evidence="4 5">
    <name type="scientific">Novymonas esmeraldas</name>
    <dbReference type="NCBI Taxonomy" id="1808958"/>
    <lineage>
        <taxon>Eukaryota</taxon>
        <taxon>Discoba</taxon>
        <taxon>Euglenozoa</taxon>
        <taxon>Kinetoplastea</taxon>
        <taxon>Metakinetoplastina</taxon>
        <taxon>Trypanosomatida</taxon>
        <taxon>Trypanosomatidae</taxon>
        <taxon>Novymonas</taxon>
    </lineage>
</organism>
<evidence type="ECO:0000313" key="4">
    <source>
        <dbReference type="EMBL" id="KAK7199679.1"/>
    </source>
</evidence>
<dbReference type="SUPFAM" id="SSF54928">
    <property type="entry name" value="RNA-binding domain, RBD"/>
    <property type="match status" value="2"/>
</dbReference>
<dbReference type="InterPro" id="IPR012677">
    <property type="entry name" value="Nucleotide-bd_a/b_plait_sf"/>
</dbReference>
<accession>A0AAW0F366</accession>
<dbReference type="SMART" id="SM00360">
    <property type="entry name" value="RRM"/>
    <property type="match status" value="2"/>
</dbReference>
<sequence>MPAKAAPKSAAKPAAKAAPKPAAKAPAPSPKAAAPKPAAKVAPKAAAPAPRAAPGASHGVYVKNWGTGSVADASAVFAAAGKVTKVQLRRHRYAIIFFDNAAAVKKAIDLFNEKEVLGQTVLVVPAKASPKPDAHENSACVFVSPIFRPSTTKKQILELFAGVKVQRMRVYRQNFVYAYLDSAAAASKFVSEKNGTEFRGHKLRVALSARSLEKLLSRQEAAKVVIAAHRHHKEQH</sequence>
<dbReference type="Proteomes" id="UP001430356">
    <property type="component" value="Unassembled WGS sequence"/>
</dbReference>